<evidence type="ECO:0000259" key="2">
    <source>
        <dbReference type="Pfam" id="PF24318"/>
    </source>
</evidence>
<evidence type="ECO:0000256" key="1">
    <source>
        <dbReference type="SAM" id="Phobius"/>
    </source>
</evidence>
<protein>
    <recommendedName>
        <fullName evidence="2">DUF7490 domain-containing protein</fullName>
    </recommendedName>
</protein>
<dbReference type="EMBL" id="DRIE01000033">
    <property type="protein sequence ID" value="HEC56651.1"/>
    <property type="molecule type" value="Genomic_DNA"/>
</dbReference>
<reference evidence="3" key="1">
    <citation type="journal article" date="2020" name="mSystems">
        <title>Genome- and Community-Level Interaction Insights into Carbon Utilization and Element Cycling Functions of Hydrothermarchaeota in Hydrothermal Sediment.</title>
        <authorList>
            <person name="Zhou Z."/>
            <person name="Liu Y."/>
            <person name="Xu W."/>
            <person name="Pan J."/>
            <person name="Luo Z.H."/>
            <person name="Li M."/>
        </authorList>
    </citation>
    <scope>NUCLEOTIDE SEQUENCE [LARGE SCALE GENOMIC DNA]</scope>
    <source>
        <strain evidence="3">HyVt-386</strain>
    </source>
</reference>
<gene>
    <name evidence="3" type="ORF">ENI32_02015</name>
</gene>
<dbReference type="Pfam" id="PF24318">
    <property type="entry name" value="DUF7490"/>
    <property type="match status" value="2"/>
</dbReference>
<proteinExistence type="predicted"/>
<sequence>MKDELNFMDRSILSIVIVVVLFLLFAGLLLAVSGGIKEESHLWIRNIDIMADAVDESEVNITAIIVIEHEGDATSDVELLAKLYDGETGLLLDEKSAPVGTIEYRRYMDAKGVMQEKKVIVIEKGRGTVETRLPFTVPREGSYRVSVELFEGDKFVTSRETRISGLSTLEVKGDVALKIRDVDFAVNGSSGDRTLIDATAYIENLKSKDTPPLRMLIKAEDAETGLLVDKIEVDIGTLTGSGTSVRSARLNLLSERDHLIDLTIWNGDKIVAEGYGLVALSPFGNRTEFIPVTGTVVEKEPEVKVEDFISPRPMPTPDKMMPYGMEGMAPRAPGFGLAGVIFALLIALLVRRDKHGR</sequence>
<organism evidence="3">
    <name type="scientific">Candidatus Syntropharchaeum butanivorans</name>
    <dbReference type="NCBI Taxonomy" id="1839936"/>
    <lineage>
        <taxon>Archaea</taxon>
        <taxon>Methanobacteriati</taxon>
        <taxon>Methanobacteriota</taxon>
        <taxon>Stenosarchaea group</taxon>
        <taxon>Methanomicrobia</taxon>
        <taxon>Methanosarcinales</taxon>
        <taxon>ANME-2 cluster</taxon>
        <taxon>Candidatus Syntropharchaeum</taxon>
    </lineage>
</organism>
<evidence type="ECO:0000313" key="3">
    <source>
        <dbReference type="EMBL" id="HEC56651.1"/>
    </source>
</evidence>
<dbReference type="AlphaFoldDB" id="A0A7J2RZL3"/>
<feature type="domain" description="DUF7490" evidence="2">
    <location>
        <begin position="44"/>
        <end position="166"/>
    </location>
</feature>
<feature type="transmembrane region" description="Helical" evidence="1">
    <location>
        <begin position="332"/>
        <end position="350"/>
    </location>
</feature>
<keyword evidence="1" id="KW-0812">Transmembrane</keyword>
<comment type="caution">
    <text evidence="3">The sequence shown here is derived from an EMBL/GenBank/DDBJ whole genome shotgun (WGS) entry which is preliminary data.</text>
</comment>
<dbReference type="InterPro" id="IPR055913">
    <property type="entry name" value="DUF7490"/>
</dbReference>
<name>A0A7J2RZL3_9EURY</name>
<keyword evidence="1" id="KW-1133">Transmembrane helix</keyword>
<dbReference type="Proteomes" id="UP000885936">
    <property type="component" value="Unassembled WGS sequence"/>
</dbReference>
<feature type="domain" description="DUF7490" evidence="2">
    <location>
        <begin position="177"/>
        <end position="274"/>
    </location>
</feature>
<feature type="transmembrane region" description="Helical" evidence="1">
    <location>
        <begin position="12"/>
        <end position="36"/>
    </location>
</feature>
<keyword evidence="1" id="KW-0472">Membrane</keyword>
<accession>A0A7J2RZL3</accession>